<evidence type="ECO:0000256" key="2">
    <source>
        <dbReference type="ARBA" id="ARBA00004898"/>
    </source>
</evidence>
<feature type="domain" description="Acyl-CoA dehydrogenase/oxidase C-terminal" evidence="14">
    <location>
        <begin position="234"/>
        <end position="385"/>
    </location>
</feature>
<feature type="binding site" evidence="13">
    <location>
        <begin position="344"/>
        <end position="348"/>
    </location>
    <ligand>
        <name>FAD</name>
        <dbReference type="ChEBI" id="CHEBI:57692"/>
    </ligand>
</feature>
<evidence type="ECO:0000313" key="17">
    <source>
        <dbReference type="EMBL" id="KDB53412.1"/>
    </source>
</evidence>
<dbReference type="InterPro" id="IPR006091">
    <property type="entry name" value="Acyl-CoA_Oxase/DH_mid-dom"/>
</dbReference>
<evidence type="ECO:0000256" key="7">
    <source>
        <dbReference type="ARBA" id="ARBA00022827"/>
    </source>
</evidence>
<keyword evidence="8" id="KW-0809">Transit peptide</keyword>
<protein>
    <recommendedName>
        <fullName evidence="5">Isovaleryl-CoA dehydrogenase, mitochondrial</fullName>
        <ecNumber evidence="4">1.3.8.4</ecNumber>
    </recommendedName>
</protein>
<dbReference type="GO" id="GO:0006552">
    <property type="term" value="P:L-leucine catabolic process"/>
    <property type="evidence" value="ECO:0007669"/>
    <property type="project" value="TreeGrafter"/>
</dbReference>
<dbReference type="EMBL" id="AZRA01000025">
    <property type="protein sequence ID" value="KDB53412.1"/>
    <property type="molecule type" value="Genomic_DNA"/>
</dbReference>
<evidence type="ECO:0000256" key="3">
    <source>
        <dbReference type="ARBA" id="ARBA00009347"/>
    </source>
</evidence>
<evidence type="ECO:0000256" key="11">
    <source>
        <dbReference type="PIRSR" id="PIRSR634183-1"/>
    </source>
</evidence>
<dbReference type="InterPro" id="IPR034183">
    <property type="entry name" value="IVD"/>
</dbReference>
<feature type="binding site" evidence="13">
    <location>
        <begin position="161"/>
        <end position="163"/>
    </location>
    <ligand>
        <name>FAD</name>
        <dbReference type="ChEBI" id="CHEBI:57692"/>
    </ligand>
</feature>
<feature type="binding site" evidence="13">
    <location>
        <position position="273"/>
    </location>
    <ligand>
        <name>FAD</name>
        <dbReference type="ChEBI" id="CHEBI:57692"/>
    </ligand>
</feature>
<comment type="caution">
    <text evidence="17">The sequence shown here is derived from an EMBL/GenBank/DDBJ whole genome shotgun (WGS) entry which is preliminary data.</text>
</comment>
<dbReference type="Pfam" id="PF02771">
    <property type="entry name" value="Acyl-CoA_dh_N"/>
    <property type="match status" value="1"/>
</dbReference>
<organism evidence="17 18">
    <name type="scientific">Sphaerotilus natans subsp. natans DSM 6575</name>
    <dbReference type="NCBI Taxonomy" id="1286631"/>
    <lineage>
        <taxon>Bacteria</taxon>
        <taxon>Pseudomonadati</taxon>
        <taxon>Pseudomonadota</taxon>
        <taxon>Betaproteobacteria</taxon>
        <taxon>Burkholderiales</taxon>
        <taxon>Sphaerotilaceae</taxon>
        <taxon>Sphaerotilus</taxon>
    </lineage>
</organism>
<dbReference type="SUPFAM" id="SSF47203">
    <property type="entry name" value="Acyl-CoA dehydrogenase C-terminal domain-like"/>
    <property type="match status" value="1"/>
</dbReference>
<keyword evidence="18" id="KW-1185">Reference proteome</keyword>
<comment type="cofactor">
    <cofactor evidence="1 13">
        <name>FAD</name>
        <dbReference type="ChEBI" id="CHEBI:57692"/>
    </cofactor>
</comment>
<dbReference type="GO" id="GO:0008470">
    <property type="term" value="F:3-methylbutanoyl-CoA dehydrogenase activity"/>
    <property type="evidence" value="ECO:0007669"/>
    <property type="project" value="UniProtKB-EC"/>
</dbReference>
<evidence type="ECO:0000256" key="6">
    <source>
        <dbReference type="ARBA" id="ARBA00022630"/>
    </source>
</evidence>
<dbReference type="PANTHER" id="PTHR43884:SF12">
    <property type="entry name" value="ISOVALERYL-COA DEHYDROGENASE, MITOCHONDRIAL-RELATED"/>
    <property type="match status" value="1"/>
</dbReference>
<dbReference type="Gene3D" id="2.40.110.10">
    <property type="entry name" value="Butyryl-CoA Dehydrogenase, subunit A, domain 2"/>
    <property type="match status" value="1"/>
</dbReference>
<feature type="domain" description="Acyl-CoA oxidase/dehydrogenase middle" evidence="15">
    <location>
        <begin position="127"/>
        <end position="222"/>
    </location>
</feature>
<comment type="similarity">
    <text evidence="3">Belongs to the acyl-CoA dehydrogenase family.</text>
</comment>
<keyword evidence="6" id="KW-0285">Flavoprotein</keyword>
<dbReference type="InterPro" id="IPR009075">
    <property type="entry name" value="AcylCo_DH/oxidase_C"/>
</dbReference>
<evidence type="ECO:0000256" key="9">
    <source>
        <dbReference type="ARBA" id="ARBA00023002"/>
    </source>
</evidence>
<dbReference type="Pfam" id="PF00441">
    <property type="entry name" value="Acyl-CoA_dh_1"/>
    <property type="match status" value="1"/>
</dbReference>
<dbReference type="GO" id="GO:0050660">
    <property type="term" value="F:flavin adenine dinucleotide binding"/>
    <property type="evidence" value="ECO:0007669"/>
    <property type="project" value="InterPro"/>
</dbReference>
<gene>
    <name evidence="17" type="ORF">X805_09970</name>
</gene>
<dbReference type="RefSeq" id="WP_037478896.1">
    <property type="nucleotide sequence ID" value="NZ_AZRA01000025.1"/>
</dbReference>
<dbReference type="Gene3D" id="1.10.540.10">
    <property type="entry name" value="Acyl-CoA dehydrogenase/oxidase, N-terminal domain"/>
    <property type="match status" value="1"/>
</dbReference>
<evidence type="ECO:0000259" key="16">
    <source>
        <dbReference type="Pfam" id="PF02771"/>
    </source>
</evidence>
<dbReference type="InterPro" id="IPR046373">
    <property type="entry name" value="Acyl-CoA_Oxase/DH_mid-dom_sf"/>
</dbReference>
<evidence type="ECO:0000256" key="4">
    <source>
        <dbReference type="ARBA" id="ARBA00012044"/>
    </source>
</evidence>
<evidence type="ECO:0000256" key="13">
    <source>
        <dbReference type="PIRSR" id="PIRSR634183-3"/>
    </source>
</evidence>
<dbReference type="InterPro" id="IPR036250">
    <property type="entry name" value="AcylCo_DH-like_C"/>
</dbReference>
<evidence type="ECO:0000256" key="10">
    <source>
        <dbReference type="ARBA" id="ARBA00052875"/>
    </source>
</evidence>
<dbReference type="InterPro" id="IPR009100">
    <property type="entry name" value="AcylCoA_DH/oxidase_NM_dom_sf"/>
</dbReference>
<dbReference type="Gene3D" id="1.20.140.10">
    <property type="entry name" value="Butyryl-CoA Dehydrogenase, subunit A, domain 3"/>
    <property type="match status" value="1"/>
</dbReference>
<dbReference type="AlphaFoldDB" id="A0A059KPJ0"/>
<evidence type="ECO:0000256" key="5">
    <source>
        <dbReference type="ARBA" id="ARBA00018258"/>
    </source>
</evidence>
<feature type="binding site" evidence="12">
    <location>
        <begin position="371"/>
        <end position="372"/>
    </location>
    <ligand>
        <name>substrate</name>
    </ligand>
</feature>
<evidence type="ECO:0000256" key="8">
    <source>
        <dbReference type="ARBA" id="ARBA00022946"/>
    </source>
</evidence>
<comment type="pathway">
    <text evidence="2">Amino-acid degradation; L-leucine degradation; (S)-3-hydroxy-3-methylglutaryl-CoA from 3-isovaleryl-CoA: step 1/3.</text>
</comment>
<reference evidence="17 18" key="1">
    <citation type="journal article" date="2014" name="FEMS Microbiol. Ecol.">
        <title>Sphaerotilus natans encrusted with nanoball-shaped Fe(III) oxide minerals formed by nitrate-reducing mixotrophic Fe(II) oxidation.</title>
        <authorList>
            <person name="Park S."/>
            <person name="Kim D.H."/>
            <person name="Lee J.H."/>
            <person name="Hur H.G."/>
        </authorList>
    </citation>
    <scope>NUCLEOTIDE SEQUENCE [LARGE SCALE GENOMIC DNA]</scope>
    <source>
        <strain evidence="17 18">DSM 6575</strain>
    </source>
</reference>
<dbReference type="InterPro" id="IPR013786">
    <property type="entry name" value="AcylCoA_DH/ox_N"/>
</dbReference>
<dbReference type="SUPFAM" id="SSF56645">
    <property type="entry name" value="Acyl-CoA dehydrogenase NM domain-like"/>
    <property type="match status" value="1"/>
</dbReference>
<dbReference type="eggNOG" id="COG1960">
    <property type="taxonomic scope" value="Bacteria"/>
</dbReference>
<dbReference type="STRING" id="34103.SAMN05421778_10875"/>
<dbReference type="PROSITE" id="PS00073">
    <property type="entry name" value="ACYL_COA_DH_2"/>
    <property type="match status" value="1"/>
</dbReference>
<dbReference type="Proteomes" id="UP000026714">
    <property type="component" value="Unassembled WGS sequence"/>
</dbReference>
<feature type="binding site" evidence="12">
    <location>
        <begin position="245"/>
        <end position="248"/>
    </location>
    <ligand>
        <name>substrate</name>
    </ligand>
</feature>
<sequence length="390" mass="42297">MFESTFQFPLGEDIAALREAVRDFAQAEIAPRAADIDRDNLFPHALWRQLGELGVNGLTVPEAYGGTNLGYVAHMVAMEEISRASASVGLSYGAHSNLCINQIQRNGTEAQKQKYLPKLISGEHIGALAMSEPGAGSDVVSMKLRAEKKGDRYVLNGSKMWITNGGDADTLVVYAKTEPEMGARGMTAFIVEKGMAGFSHGHHLDKLGMRGSNTWPLFFDNCEVPEENVLGGEGNGAKVLMSGLDYERIVLSGGPLGIMAACLDVVVPFVHERKQFGQSIGEFQLMQGKLADMYSTFQACRAYGYAVAQACDRGDHSRALRKDAAGVILYTAEKATWMAGEAIQALGGVGYTSEYPTGRLWRDAKLYEIGAGTSEIRRMLIGRELFSETC</sequence>
<evidence type="ECO:0000313" key="18">
    <source>
        <dbReference type="Proteomes" id="UP000026714"/>
    </source>
</evidence>
<accession>A0A059KPJ0</accession>
<dbReference type="FunFam" id="1.20.140.10:FF:000003">
    <property type="entry name" value="isovaleryl-CoA dehydrogenase, mitochondrial"/>
    <property type="match status" value="1"/>
</dbReference>
<dbReference type="PIRSF" id="PIRSF016578">
    <property type="entry name" value="HsaA"/>
    <property type="match status" value="1"/>
</dbReference>
<feature type="binding site" evidence="13">
    <location>
        <begin position="128"/>
        <end position="137"/>
    </location>
    <ligand>
        <name>FAD</name>
        <dbReference type="ChEBI" id="CHEBI:57692"/>
    </ligand>
</feature>
<evidence type="ECO:0000259" key="14">
    <source>
        <dbReference type="Pfam" id="PF00441"/>
    </source>
</evidence>
<dbReference type="Pfam" id="PF02770">
    <property type="entry name" value="Acyl-CoA_dh_M"/>
    <property type="match status" value="1"/>
</dbReference>
<keyword evidence="7 13" id="KW-0274">FAD</keyword>
<dbReference type="InterPro" id="IPR037069">
    <property type="entry name" value="AcylCoA_DH/ox_N_sf"/>
</dbReference>
<evidence type="ECO:0000259" key="15">
    <source>
        <dbReference type="Pfam" id="PF02770"/>
    </source>
</evidence>
<name>A0A059KPJ0_9BURK</name>
<evidence type="ECO:0000256" key="12">
    <source>
        <dbReference type="PIRSR" id="PIRSR634183-2"/>
    </source>
</evidence>
<dbReference type="InterPro" id="IPR006089">
    <property type="entry name" value="Acyl-CoA_DH_CS"/>
</dbReference>
<feature type="active site" description="Proton acceptor" evidence="11">
    <location>
        <position position="247"/>
    </location>
</feature>
<dbReference type="PATRIC" id="fig|1286631.3.peg.984"/>
<dbReference type="PROSITE" id="PS00072">
    <property type="entry name" value="ACYL_COA_DH_1"/>
    <property type="match status" value="1"/>
</dbReference>
<dbReference type="EC" id="1.3.8.4" evidence="4"/>
<dbReference type="FunFam" id="1.10.540.10:FF:000022">
    <property type="entry name" value="Isovaleryl-CoA dehydrogenase isoform 2"/>
    <property type="match status" value="1"/>
</dbReference>
<feature type="binding site" evidence="13">
    <location>
        <begin position="373"/>
        <end position="375"/>
    </location>
    <ligand>
        <name>FAD</name>
        <dbReference type="ChEBI" id="CHEBI:57692"/>
    </ligand>
</feature>
<feature type="binding site" evidence="12">
    <location>
        <position position="137"/>
    </location>
    <ligand>
        <name>substrate</name>
    </ligand>
</feature>
<feature type="domain" description="Acyl-CoA dehydrogenase/oxidase N-terminal" evidence="16">
    <location>
        <begin position="12"/>
        <end position="123"/>
    </location>
</feature>
<keyword evidence="9" id="KW-0560">Oxidoreductase</keyword>
<dbReference type="FunFam" id="2.40.110.10:FF:000004">
    <property type="entry name" value="Isovaleryl-CoA dehydrogenase, mitochondrial"/>
    <property type="match status" value="1"/>
</dbReference>
<evidence type="ECO:0000256" key="1">
    <source>
        <dbReference type="ARBA" id="ARBA00001974"/>
    </source>
</evidence>
<comment type="catalytic activity">
    <reaction evidence="10">
        <text>3-methylbutanoyl-CoA + oxidized [electron-transfer flavoprotein] + H(+) = 3-methylbut-2-enoyl-CoA + reduced [electron-transfer flavoprotein]</text>
        <dbReference type="Rhea" id="RHEA:12276"/>
        <dbReference type="Rhea" id="RHEA-COMP:10685"/>
        <dbReference type="Rhea" id="RHEA-COMP:10686"/>
        <dbReference type="ChEBI" id="CHEBI:15378"/>
        <dbReference type="ChEBI" id="CHEBI:57344"/>
        <dbReference type="ChEBI" id="CHEBI:57345"/>
        <dbReference type="ChEBI" id="CHEBI:57692"/>
        <dbReference type="ChEBI" id="CHEBI:58307"/>
        <dbReference type="EC" id="1.3.8.4"/>
    </reaction>
</comment>
<proteinExistence type="inferred from homology"/>
<dbReference type="CDD" id="cd01156">
    <property type="entry name" value="IVD"/>
    <property type="match status" value="1"/>
</dbReference>
<feature type="binding site" evidence="13">
    <location>
        <position position="284"/>
    </location>
    <ligand>
        <name>FAD</name>
        <dbReference type="ChEBI" id="CHEBI:57692"/>
    </ligand>
</feature>
<dbReference type="PANTHER" id="PTHR43884">
    <property type="entry name" value="ACYL-COA DEHYDROGENASE"/>
    <property type="match status" value="1"/>
</dbReference>